<sequence>MSSLLLRVEAIESRIASYSCPRGIAGGIHALRLRRIFRHKYRGYSATVGEWPATINPEAQVEARIDQLENRDAITRESSKIDVQTAVRNGEEAEVDRQLKGLWGSNINRRRTNFGKPSYLTSKLQQLETLKELEDNASWRSLPRGALAGDAVLADFPNTIQRDEQALREALRTGNPHSILSAVIGTIRHDGNQYVSEILQQLPAATFSEILRSIHPKHFVNRFNKLHQEISPAGAKGLGFMLLGEAAYDQGYRHFCSIFLSQVSGITEARRKISPLSLSDYKFILDGARVTGNKSVADYAWNELLQQGIKPDVDCYNSYMATKCLGDILHPAQRFKLQVTPSHLSLRAKGKPPTSFRGHGAGPETGIKSRITRIFNRMIKSGVLGNEETFCMMIIALAREGDLAGIESVLKRVWDINVHTIMNTLDNSELISPRKFTKDSPFYPSEKLLFTLAHAYSINGSIPTALRLVDYISQSYLLDIPSDVWNELLQWTYVLSTPGSISRTTDRRLPPEAVANLWATMTSEPYNVKPTMQMYDHLIPNLISRQRFREAEYWMEQARYLHKSSVQRLTRNINVSNRRLAKDCAVRSDQERRNIGYLQLRSRINRLYMRRWVKRFIQESNKSLKSSNTWSTQELPAFFERWNLFLPSKVEYRISSGKVHFWSGSLNANAIRIRRFETVGNIPRVIEA</sequence>
<keyword evidence="5" id="KW-1185">Reference proteome</keyword>
<protein>
    <recommendedName>
        <fullName evidence="6">ATPase expression protein 2, mitochondrial</fullName>
    </recommendedName>
</protein>
<keyword evidence="3" id="KW-0496">Mitochondrion</keyword>
<keyword evidence="2" id="KW-0809">Transit peptide</keyword>
<evidence type="ECO:0008006" key="6">
    <source>
        <dbReference type="Google" id="ProtNLM"/>
    </source>
</evidence>
<comment type="subcellular location">
    <subcellularLocation>
        <location evidence="1">Mitochondrion</location>
    </subcellularLocation>
</comment>
<dbReference type="InterPro" id="IPR024319">
    <property type="entry name" value="ATPase_expression_mit"/>
</dbReference>
<dbReference type="Pfam" id="PF12921">
    <property type="entry name" value="ATP13"/>
    <property type="match status" value="1"/>
</dbReference>
<dbReference type="EMBL" id="NCSJ02000068">
    <property type="protein sequence ID" value="RFU31766.1"/>
    <property type="molecule type" value="Genomic_DNA"/>
</dbReference>
<evidence type="ECO:0000313" key="5">
    <source>
        <dbReference type="Proteomes" id="UP000258309"/>
    </source>
</evidence>
<dbReference type="InterPro" id="IPR011990">
    <property type="entry name" value="TPR-like_helical_dom_sf"/>
</dbReference>
<feature type="non-terminal residue" evidence="4">
    <location>
        <position position="1"/>
    </location>
</feature>
<feature type="non-terminal residue" evidence="4">
    <location>
        <position position="688"/>
    </location>
</feature>
<name>A0A3E2HEC7_SCYLI</name>
<dbReference type="GO" id="GO:0005739">
    <property type="term" value="C:mitochondrion"/>
    <property type="evidence" value="ECO:0007669"/>
    <property type="project" value="UniProtKB-SubCell"/>
</dbReference>
<comment type="caution">
    <text evidence="4">The sequence shown here is derived from an EMBL/GenBank/DDBJ whole genome shotgun (WGS) entry which is preliminary data.</text>
</comment>
<evidence type="ECO:0000313" key="4">
    <source>
        <dbReference type="EMBL" id="RFU31766.1"/>
    </source>
</evidence>
<dbReference type="STRING" id="5539.A0A3E2HEC7"/>
<dbReference type="Gene3D" id="1.25.40.10">
    <property type="entry name" value="Tetratricopeptide repeat domain"/>
    <property type="match status" value="1"/>
</dbReference>
<accession>A0A3E2HEC7</accession>
<reference evidence="4 5" key="1">
    <citation type="submission" date="2018-05" db="EMBL/GenBank/DDBJ databases">
        <title>Draft genome sequence of Scytalidium lignicola DSM 105466, a ubiquitous saprotrophic fungus.</title>
        <authorList>
            <person name="Buettner E."/>
            <person name="Gebauer A.M."/>
            <person name="Hofrichter M."/>
            <person name="Liers C."/>
            <person name="Kellner H."/>
        </authorList>
    </citation>
    <scope>NUCLEOTIDE SEQUENCE [LARGE SCALE GENOMIC DNA]</scope>
    <source>
        <strain evidence="4 5">DSM 105466</strain>
    </source>
</reference>
<organism evidence="4 5">
    <name type="scientific">Scytalidium lignicola</name>
    <name type="common">Hyphomycete</name>
    <dbReference type="NCBI Taxonomy" id="5539"/>
    <lineage>
        <taxon>Eukaryota</taxon>
        <taxon>Fungi</taxon>
        <taxon>Dikarya</taxon>
        <taxon>Ascomycota</taxon>
        <taxon>Pezizomycotina</taxon>
        <taxon>Leotiomycetes</taxon>
        <taxon>Leotiomycetes incertae sedis</taxon>
        <taxon>Scytalidium</taxon>
    </lineage>
</organism>
<dbReference type="OrthoDB" id="185373at2759"/>
<evidence type="ECO:0000256" key="1">
    <source>
        <dbReference type="ARBA" id="ARBA00004173"/>
    </source>
</evidence>
<dbReference type="AlphaFoldDB" id="A0A3E2HEC7"/>
<proteinExistence type="predicted"/>
<gene>
    <name evidence="4" type="ORF">B7463_g4565</name>
</gene>
<dbReference type="Proteomes" id="UP000258309">
    <property type="component" value="Unassembled WGS sequence"/>
</dbReference>
<evidence type="ECO:0000256" key="2">
    <source>
        <dbReference type="ARBA" id="ARBA00022946"/>
    </source>
</evidence>
<dbReference type="OMA" id="LYYGHEM"/>
<evidence type="ECO:0000256" key="3">
    <source>
        <dbReference type="ARBA" id="ARBA00023128"/>
    </source>
</evidence>